<dbReference type="EMBL" id="JAIWYP010000005">
    <property type="protein sequence ID" value="KAH3824275.1"/>
    <property type="molecule type" value="Genomic_DNA"/>
</dbReference>
<keyword evidence="3 7" id="KW-0812">Transmembrane</keyword>
<feature type="region of interest" description="Disordered" evidence="6">
    <location>
        <begin position="1"/>
        <end position="21"/>
    </location>
</feature>
<evidence type="ECO:0000256" key="1">
    <source>
        <dbReference type="ARBA" id="ARBA00004370"/>
    </source>
</evidence>
<feature type="transmembrane region" description="Helical" evidence="7">
    <location>
        <begin position="67"/>
        <end position="92"/>
    </location>
</feature>
<proteinExistence type="inferred from homology"/>
<comment type="caution">
    <text evidence="8">The sequence shown here is derived from an EMBL/GenBank/DDBJ whole genome shotgun (WGS) entry which is preliminary data.</text>
</comment>
<comment type="subcellular location">
    <subcellularLocation>
        <location evidence="1">Membrane</location>
    </subcellularLocation>
</comment>
<dbReference type="PANTHER" id="PTHR14948">
    <property type="entry name" value="NG5"/>
    <property type="match status" value="1"/>
</dbReference>
<sequence>MSDAAVPPPYEAPPQTQPGYGYDQQYGMPRVQQYGLPMTHNQSTVIVTQPFPTMGVVVQPRPPDYTVASVLVCLFCFFPTGVAAIIFAMMASSQASGDEYQEARRSSTIARNLVIASLVIGIIAYVVTIALVRWFEHTLYKSLNSY</sequence>
<evidence type="ECO:0000313" key="9">
    <source>
        <dbReference type="Proteomes" id="UP000828390"/>
    </source>
</evidence>
<reference evidence="8" key="1">
    <citation type="journal article" date="2019" name="bioRxiv">
        <title>The Genome of the Zebra Mussel, Dreissena polymorpha: A Resource for Invasive Species Research.</title>
        <authorList>
            <person name="McCartney M.A."/>
            <person name="Auch B."/>
            <person name="Kono T."/>
            <person name="Mallez S."/>
            <person name="Zhang Y."/>
            <person name="Obille A."/>
            <person name="Becker A."/>
            <person name="Abrahante J.E."/>
            <person name="Garbe J."/>
            <person name="Badalamenti J.P."/>
            <person name="Herman A."/>
            <person name="Mangelson H."/>
            <person name="Liachko I."/>
            <person name="Sullivan S."/>
            <person name="Sone E.D."/>
            <person name="Koren S."/>
            <person name="Silverstein K.A.T."/>
            <person name="Beckman K.B."/>
            <person name="Gohl D.M."/>
        </authorList>
    </citation>
    <scope>NUCLEOTIDE SEQUENCE</scope>
    <source>
        <strain evidence="8">Duluth1</strain>
        <tissue evidence="8">Whole animal</tissue>
    </source>
</reference>
<feature type="compositionally biased region" description="Pro residues" evidence="6">
    <location>
        <begin position="1"/>
        <end position="16"/>
    </location>
</feature>
<evidence type="ECO:0000256" key="5">
    <source>
        <dbReference type="ARBA" id="ARBA00023136"/>
    </source>
</evidence>
<evidence type="ECO:0000256" key="6">
    <source>
        <dbReference type="SAM" id="MobiDB-lite"/>
    </source>
</evidence>
<comment type="similarity">
    <text evidence="2">Belongs to the CD225/Dispanin family.</text>
</comment>
<gene>
    <name evidence="8" type="ORF">DPMN_126109</name>
</gene>
<keyword evidence="9" id="KW-1185">Reference proteome</keyword>
<dbReference type="Pfam" id="PF04505">
    <property type="entry name" value="CD225"/>
    <property type="match status" value="1"/>
</dbReference>
<evidence type="ECO:0000256" key="3">
    <source>
        <dbReference type="ARBA" id="ARBA00022692"/>
    </source>
</evidence>
<keyword evidence="5 7" id="KW-0472">Membrane</keyword>
<keyword evidence="4 7" id="KW-1133">Transmembrane helix</keyword>
<evidence type="ECO:0000256" key="2">
    <source>
        <dbReference type="ARBA" id="ARBA00006843"/>
    </source>
</evidence>
<feature type="transmembrane region" description="Helical" evidence="7">
    <location>
        <begin position="113"/>
        <end position="135"/>
    </location>
</feature>
<evidence type="ECO:0000313" key="8">
    <source>
        <dbReference type="EMBL" id="KAH3824275.1"/>
    </source>
</evidence>
<evidence type="ECO:0000256" key="4">
    <source>
        <dbReference type="ARBA" id="ARBA00022989"/>
    </source>
</evidence>
<dbReference type="InterPro" id="IPR007593">
    <property type="entry name" value="CD225/Dispanin_fam"/>
</dbReference>
<evidence type="ECO:0000256" key="7">
    <source>
        <dbReference type="SAM" id="Phobius"/>
    </source>
</evidence>
<dbReference type="AlphaFoldDB" id="A0A9D4GWE9"/>
<dbReference type="Proteomes" id="UP000828390">
    <property type="component" value="Unassembled WGS sequence"/>
</dbReference>
<dbReference type="PANTHER" id="PTHR14948:SF46">
    <property type="entry name" value="DISPANIN SUBFAMILY A MEMBER 2B-LIKE-RELATED"/>
    <property type="match status" value="1"/>
</dbReference>
<dbReference type="OrthoDB" id="10038436at2759"/>
<dbReference type="GO" id="GO:0016020">
    <property type="term" value="C:membrane"/>
    <property type="evidence" value="ECO:0007669"/>
    <property type="project" value="UniProtKB-SubCell"/>
</dbReference>
<reference evidence="8" key="2">
    <citation type="submission" date="2020-11" db="EMBL/GenBank/DDBJ databases">
        <authorList>
            <person name="McCartney M.A."/>
            <person name="Auch B."/>
            <person name="Kono T."/>
            <person name="Mallez S."/>
            <person name="Becker A."/>
            <person name="Gohl D.M."/>
            <person name="Silverstein K.A.T."/>
            <person name="Koren S."/>
            <person name="Bechman K.B."/>
            <person name="Herman A."/>
            <person name="Abrahante J.E."/>
            <person name="Garbe J."/>
        </authorList>
    </citation>
    <scope>NUCLEOTIDE SEQUENCE</scope>
    <source>
        <strain evidence="8">Duluth1</strain>
        <tissue evidence="8">Whole animal</tissue>
    </source>
</reference>
<name>A0A9D4GWE9_DREPO</name>
<organism evidence="8 9">
    <name type="scientific">Dreissena polymorpha</name>
    <name type="common">Zebra mussel</name>
    <name type="synonym">Mytilus polymorpha</name>
    <dbReference type="NCBI Taxonomy" id="45954"/>
    <lineage>
        <taxon>Eukaryota</taxon>
        <taxon>Metazoa</taxon>
        <taxon>Spiralia</taxon>
        <taxon>Lophotrochozoa</taxon>
        <taxon>Mollusca</taxon>
        <taxon>Bivalvia</taxon>
        <taxon>Autobranchia</taxon>
        <taxon>Heteroconchia</taxon>
        <taxon>Euheterodonta</taxon>
        <taxon>Imparidentia</taxon>
        <taxon>Neoheterodontei</taxon>
        <taxon>Myida</taxon>
        <taxon>Dreissenoidea</taxon>
        <taxon>Dreissenidae</taxon>
        <taxon>Dreissena</taxon>
    </lineage>
</organism>
<accession>A0A9D4GWE9</accession>
<dbReference type="InterPro" id="IPR051423">
    <property type="entry name" value="CD225/Dispanin"/>
</dbReference>
<protein>
    <submittedName>
        <fullName evidence="8">Uncharacterized protein</fullName>
    </submittedName>
</protein>